<dbReference type="EMBL" id="CAMXCT030003557">
    <property type="protein sequence ID" value="CAL4792359.1"/>
    <property type="molecule type" value="Genomic_DNA"/>
</dbReference>
<dbReference type="EMBL" id="CAMXCT010003557">
    <property type="protein sequence ID" value="CAI4005047.1"/>
    <property type="molecule type" value="Genomic_DNA"/>
</dbReference>
<evidence type="ECO:0000256" key="2">
    <source>
        <dbReference type="SAM" id="MobiDB-lite"/>
    </source>
</evidence>
<evidence type="ECO:0000313" key="6">
    <source>
        <dbReference type="EMBL" id="CAL4792359.1"/>
    </source>
</evidence>
<reference evidence="4" key="1">
    <citation type="submission" date="2022-10" db="EMBL/GenBank/DDBJ databases">
        <authorList>
            <person name="Chen Y."/>
            <person name="Dougan E. K."/>
            <person name="Chan C."/>
            <person name="Rhodes N."/>
            <person name="Thang M."/>
        </authorList>
    </citation>
    <scope>NUCLEOTIDE SEQUENCE</scope>
</reference>
<dbReference type="EMBL" id="CAMXCT020003557">
    <property type="protein sequence ID" value="CAL1158422.1"/>
    <property type="molecule type" value="Genomic_DNA"/>
</dbReference>
<gene>
    <name evidence="4" type="ORF">C1SCF055_LOCUS30802</name>
</gene>
<feature type="transmembrane region" description="Helical" evidence="3">
    <location>
        <begin position="323"/>
        <end position="343"/>
    </location>
</feature>
<feature type="region of interest" description="Disordered" evidence="2">
    <location>
        <begin position="636"/>
        <end position="676"/>
    </location>
</feature>
<reference evidence="5" key="2">
    <citation type="submission" date="2024-04" db="EMBL/GenBank/DDBJ databases">
        <authorList>
            <person name="Chen Y."/>
            <person name="Shah S."/>
            <person name="Dougan E. K."/>
            <person name="Thang M."/>
            <person name="Chan C."/>
        </authorList>
    </citation>
    <scope>NUCLEOTIDE SEQUENCE [LARGE SCALE GENOMIC DNA]</scope>
</reference>
<accession>A0A9P1D8G6</accession>
<name>A0A9P1D8G6_9DINO</name>
<dbReference type="Proteomes" id="UP001152797">
    <property type="component" value="Unassembled WGS sequence"/>
</dbReference>
<comment type="caution">
    <text evidence="4">The sequence shown here is derived from an EMBL/GenBank/DDBJ whole genome shotgun (WGS) entry which is preliminary data.</text>
</comment>
<feature type="region of interest" description="Disordered" evidence="2">
    <location>
        <begin position="281"/>
        <end position="302"/>
    </location>
</feature>
<keyword evidence="1" id="KW-0238">DNA-binding</keyword>
<keyword evidence="3" id="KW-0472">Membrane</keyword>
<sequence length="741" mass="81482">MKSTATLVKRLGALRRFFTWCSDQKCVPLPFSDSVLYTYLDSLREQGAAPSSGRSFLEAVHFASVMFGIDGGSVTSKRVQGVAAKMAINAPPLKQALALSVDHVQALEHIAVSADTAQERCLAGSLLVLLYARCRFGDGQRASSLSLDMSAASSASLERGFLELSVRTHKTATSLQRRRRILPVVAPIFSLSGCRWHKAWLDARQALKLPVEGDMRVTCLAWLAKFGTSLAMRRILGYHVAPGASVAETYARDSLAAPLRELVRVLEAVKSGRFRPDDTRSGMLNECASPRPAEAETDSWSSESECEAEELDDSVPLLRLLPATARLICVLIFLILCAMASLVDSAASFEHRLGELGFDESVKAALAKQDLNTFAALAFASSTQPGQIDEDKFNLLVKACFGDKAVTLGVQSQLRRLIFEAITCTVQSISQRVSGGDDCKDSKMPPQERDRRLADQHERLPWLVDLQCHRAGEWTCGQICQNVVGCLSEHVPLHSCVSREDELCHEKNTSKLLTLEHNQLVLKSKDLRNSVDLSCPLHVQQAMTRRALAADQAGLITFQVLDAVTHSFLSHLSRAAPPGFARPTVHSLVRADQELWKLVADEAASKIHKDATGGKPLDAMFKRLATEPAVLFHLLPTPAAVPEPKPNTNRRQRKRPRSASSDAHSEDTKRCKPKKHFTKMPKQLQGLLPKNKKGEALCFNYNLPHGCKEQVKGHPPKCGRGLHQCMRCGRTHGQHECPNKD</sequence>
<feature type="region of interest" description="Disordered" evidence="2">
    <location>
        <begin position="433"/>
        <end position="452"/>
    </location>
</feature>
<keyword evidence="7" id="KW-1185">Reference proteome</keyword>
<evidence type="ECO:0000313" key="4">
    <source>
        <dbReference type="EMBL" id="CAI4005047.1"/>
    </source>
</evidence>
<evidence type="ECO:0000256" key="3">
    <source>
        <dbReference type="SAM" id="Phobius"/>
    </source>
</evidence>
<feature type="compositionally biased region" description="Basic residues" evidence="2">
    <location>
        <begin position="648"/>
        <end position="657"/>
    </location>
</feature>
<feature type="compositionally biased region" description="Basic and acidic residues" evidence="2">
    <location>
        <begin position="435"/>
        <end position="452"/>
    </location>
</feature>
<dbReference type="OrthoDB" id="10625756at2759"/>
<dbReference type="Gene3D" id="1.10.150.130">
    <property type="match status" value="1"/>
</dbReference>
<evidence type="ECO:0000313" key="7">
    <source>
        <dbReference type="Proteomes" id="UP001152797"/>
    </source>
</evidence>
<dbReference type="AlphaFoldDB" id="A0A9P1D8G6"/>
<keyword evidence="3" id="KW-0812">Transmembrane</keyword>
<organism evidence="4">
    <name type="scientific">Cladocopium goreaui</name>
    <dbReference type="NCBI Taxonomy" id="2562237"/>
    <lineage>
        <taxon>Eukaryota</taxon>
        <taxon>Sar</taxon>
        <taxon>Alveolata</taxon>
        <taxon>Dinophyceae</taxon>
        <taxon>Suessiales</taxon>
        <taxon>Symbiodiniaceae</taxon>
        <taxon>Cladocopium</taxon>
    </lineage>
</organism>
<evidence type="ECO:0000256" key="1">
    <source>
        <dbReference type="ARBA" id="ARBA00023125"/>
    </source>
</evidence>
<protein>
    <submittedName>
        <fullName evidence="6">CCHC-type domain-containing protein</fullName>
    </submittedName>
</protein>
<keyword evidence="3" id="KW-1133">Transmembrane helix</keyword>
<dbReference type="InterPro" id="IPR010998">
    <property type="entry name" value="Integrase_recombinase_N"/>
</dbReference>
<dbReference type="SUPFAM" id="SSF47823">
    <property type="entry name" value="lambda integrase-like, N-terminal domain"/>
    <property type="match status" value="1"/>
</dbReference>
<dbReference type="GO" id="GO:0003677">
    <property type="term" value="F:DNA binding"/>
    <property type="evidence" value="ECO:0007669"/>
    <property type="project" value="UniProtKB-KW"/>
</dbReference>
<proteinExistence type="predicted"/>
<evidence type="ECO:0000313" key="5">
    <source>
        <dbReference type="EMBL" id="CAL1158422.1"/>
    </source>
</evidence>